<evidence type="ECO:0000313" key="1">
    <source>
        <dbReference type="EMBL" id="KAK7539203.1"/>
    </source>
</evidence>
<name>A0ABR1LVJ1_9PEZI</name>
<comment type="caution">
    <text evidence="1">The sequence shown here is derived from an EMBL/GenBank/DDBJ whole genome shotgun (WGS) entry which is preliminary data.</text>
</comment>
<dbReference type="EMBL" id="JBBPDW010000028">
    <property type="protein sequence ID" value="KAK7539203.1"/>
    <property type="molecule type" value="Genomic_DNA"/>
</dbReference>
<accession>A0ABR1LVJ1</accession>
<organism evidence="1 2">
    <name type="scientific">Phyllosticta citricarpa</name>
    <dbReference type="NCBI Taxonomy" id="55181"/>
    <lineage>
        <taxon>Eukaryota</taxon>
        <taxon>Fungi</taxon>
        <taxon>Dikarya</taxon>
        <taxon>Ascomycota</taxon>
        <taxon>Pezizomycotina</taxon>
        <taxon>Dothideomycetes</taxon>
        <taxon>Dothideomycetes incertae sedis</taxon>
        <taxon>Botryosphaeriales</taxon>
        <taxon>Phyllostictaceae</taxon>
        <taxon>Phyllosticta</taxon>
    </lineage>
</organism>
<sequence>MLLALSKSADAETGVENHQEFASLMSRRWTFPENFANHQSTYHGSSTLEFPWRVVRKWSKSFPRQQVQLSTSHMRLVKQLKDCQTYTKYPIPVVFRADLLRILCTTELSLLVSPKLERLSSRCSECGNFGHGSFWPSKHVRLGSANTSFCRAASLNNCLSHEWTVEARSQGPALCCIFAEPRPHEDEVSLKDSNDEGGLV</sequence>
<proteinExistence type="predicted"/>
<reference evidence="1 2" key="1">
    <citation type="submission" date="2024-04" db="EMBL/GenBank/DDBJ databases">
        <title>Phyllosticta paracitricarpa is synonymous to the EU quarantine fungus P. citricarpa based on phylogenomic analyses.</title>
        <authorList>
            <consortium name="Lawrence Berkeley National Laboratory"/>
            <person name="Van Ingen-Buijs V.A."/>
            <person name="Van Westerhoven A.C."/>
            <person name="Haridas S."/>
            <person name="Skiadas P."/>
            <person name="Martin F."/>
            <person name="Groenewald J.Z."/>
            <person name="Crous P.W."/>
            <person name="Seidl M.F."/>
        </authorList>
    </citation>
    <scope>NUCLEOTIDE SEQUENCE [LARGE SCALE GENOMIC DNA]</scope>
    <source>
        <strain evidence="1 2">CBS 122670</strain>
    </source>
</reference>
<dbReference type="Proteomes" id="UP001365128">
    <property type="component" value="Unassembled WGS sequence"/>
</dbReference>
<gene>
    <name evidence="1" type="ORF">IWX46DRAFT_205677</name>
</gene>
<keyword evidence="2" id="KW-1185">Reference proteome</keyword>
<protein>
    <submittedName>
        <fullName evidence="1">Uncharacterized protein</fullName>
    </submittedName>
</protein>
<evidence type="ECO:0000313" key="2">
    <source>
        <dbReference type="Proteomes" id="UP001365128"/>
    </source>
</evidence>